<dbReference type="EMBL" id="SIDB01000012">
    <property type="protein sequence ID" value="KAI3425294.1"/>
    <property type="molecule type" value="Genomic_DNA"/>
</dbReference>
<proteinExistence type="predicted"/>
<keyword evidence="2" id="KW-0472">Membrane</keyword>
<feature type="region of interest" description="Disordered" evidence="1">
    <location>
        <begin position="61"/>
        <end position="119"/>
    </location>
</feature>
<keyword evidence="3" id="KW-0732">Signal</keyword>
<keyword evidence="2" id="KW-1133">Transmembrane helix</keyword>
<feature type="compositionally biased region" description="Pro residues" evidence="1">
    <location>
        <begin position="109"/>
        <end position="119"/>
    </location>
</feature>
<reference evidence="4" key="2">
    <citation type="submission" date="2020-11" db="EMBL/GenBank/DDBJ databases">
        <authorList>
            <person name="Cecchin M."/>
            <person name="Marcolungo L."/>
            <person name="Rossato M."/>
            <person name="Girolomoni L."/>
            <person name="Cosentino E."/>
            <person name="Cuine S."/>
            <person name="Li-Beisson Y."/>
            <person name="Delledonne M."/>
            <person name="Ballottari M."/>
        </authorList>
    </citation>
    <scope>NUCLEOTIDE SEQUENCE</scope>
    <source>
        <strain evidence="4">211/11P</strain>
        <tissue evidence="4">Whole cell</tissue>
    </source>
</reference>
<feature type="chain" id="PRO_5038410975" evidence="3">
    <location>
        <begin position="26"/>
        <end position="538"/>
    </location>
</feature>
<feature type="transmembrane region" description="Helical" evidence="2">
    <location>
        <begin position="470"/>
        <end position="493"/>
    </location>
</feature>
<dbReference type="AlphaFoldDB" id="A0A9D4TH34"/>
<evidence type="ECO:0000256" key="1">
    <source>
        <dbReference type="SAM" id="MobiDB-lite"/>
    </source>
</evidence>
<sequence>MFRRSLALLGLALVLNLAFPIGATCRPNSPPPPHFGCGGSYGGYGGGGGYGGYGYGCSPFPSPPPSPPPSPGPAPLFPPSSPSPSASPPPALPSPPPPSPPVEGGAGEPPAPLSSPPPPSPALTCKGVAYDGYLTACTVYFDTSADATLQSWSEPSAEIASGSFTLQATTAQLSTLRIVPKLRIAGATYNATGQGTYLPSQQTAVSGCHDMLSLLPEYTPMSAPAPNTCTATSTLTITPLTSMLVEAAGFLTEAELKAALGLPSGWSLTRMDALLGTVRNTAGAKKVHKAELMTKQIVFNAGAMLAHPGNSTSYQAVTALAFKQLGMAIGTASRATATSSGRRLQQAGSFDLSDPTTVLSLLQAVQASVPSDQQVAVSQQVLQAAANALAVWNAVVNSANTLDYMQRAMLVAQTMVTQQVEALVSGSITAEQFDAATDTASVIEAIDGAVLNGVLLPDGVEGASTSNKDLAIGLGVGLGLGLPLLAAASWWAFKCYGRRRRAAGATNGGAQSGLQEAWIGGEQQGPQGAAMVSHPAAM</sequence>
<feature type="compositionally biased region" description="Pro residues" evidence="1">
    <location>
        <begin position="61"/>
        <end position="101"/>
    </location>
</feature>
<name>A0A9D4TH34_CHLVU</name>
<dbReference type="OrthoDB" id="10581060at2759"/>
<comment type="caution">
    <text evidence="4">The sequence shown here is derived from an EMBL/GenBank/DDBJ whole genome shotgun (WGS) entry which is preliminary data.</text>
</comment>
<evidence type="ECO:0000313" key="5">
    <source>
        <dbReference type="Proteomes" id="UP001055712"/>
    </source>
</evidence>
<feature type="signal peptide" evidence="3">
    <location>
        <begin position="1"/>
        <end position="25"/>
    </location>
</feature>
<dbReference type="Proteomes" id="UP001055712">
    <property type="component" value="Unassembled WGS sequence"/>
</dbReference>
<keyword evidence="2" id="KW-0812">Transmembrane</keyword>
<keyword evidence="5" id="KW-1185">Reference proteome</keyword>
<gene>
    <name evidence="4" type="ORF">D9Q98_009060</name>
</gene>
<accession>A0A9D4TH34</accession>
<evidence type="ECO:0000313" key="4">
    <source>
        <dbReference type="EMBL" id="KAI3425294.1"/>
    </source>
</evidence>
<protein>
    <submittedName>
        <fullName evidence="4">Uncharacterized protein</fullName>
    </submittedName>
</protein>
<reference evidence="4" key="1">
    <citation type="journal article" date="2019" name="Plant J.">
        <title>Chlorella vulgaris genome assembly and annotation reveals the molecular basis for metabolic acclimation to high light conditions.</title>
        <authorList>
            <person name="Cecchin M."/>
            <person name="Marcolungo L."/>
            <person name="Rossato M."/>
            <person name="Girolomoni L."/>
            <person name="Cosentino E."/>
            <person name="Cuine S."/>
            <person name="Li-Beisson Y."/>
            <person name="Delledonne M."/>
            <person name="Ballottari M."/>
        </authorList>
    </citation>
    <scope>NUCLEOTIDE SEQUENCE</scope>
    <source>
        <strain evidence="4">211/11P</strain>
    </source>
</reference>
<organism evidence="4 5">
    <name type="scientific">Chlorella vulgaris</name>
    <name type="common">Green alga</name>
    <dbReference type="NCBI Taxonomy" id="3077"/>
    <lineage>
        <taxon>Eukaryota</taxon>
        <taxon>Viridiplantae</taxon>
        <taxon>Chlorophyta</taxon>
        <taxon>core chlorophytes</taxon>
        <taxon>Trebouxiophyceae</taxon>
        <taxon>Chlorellales</taxon>
        <taxon>Chlorellaceae</taxon>
        <taxon>Chlorella clade</taxon>
        <taxon>Chlorella</taxon>
    </lineage>
</organism>
<evidence type="ECO:0000256" key="3">
    <source>
        <dbReference type="SAM" id="SignalP"/>
    </source>
</evidence>
<evidence type="ECO:0000256" key="2">
    <source>
        <dbReference type="SAM" id="Phobius"/>
    </source>
</evidence>